<reference evidence="18 19" key="1">
    <citation type="journal article" date="2010" name="PLoS ONE">
        <title>The genome sequence of the rumen methanogen Methanobrevibacter ruminantium reveals new possibilities for controlling ruminant methane emissions.</title>
        <authorList>
            <person name="Leahy S.C."/>
            <person name="Kelly W.J."/>
            <person name="Altermann E."/>
            <person name="Ronimus R.S."/>
            <person name="Yeoman C.J."/>
            <person name="Pacheco D.M."/>
            <person name="Li D."/>
            <person name="Kong Z."/>
            <person name="McTavish S."/>
            <person name="Sang C."/>
            <person name="Lambie S.C."/>
            <person name="Janssen P.H."/>
            <person name="Dey D."/>
            <person name="Attwood G.T."/>
        </authorList>
    </citation>
    <scope>NUCLEOTIDE SEQUENCE [LARGE SCALE GENOMIC DNA]</scope>
    <source>
        <strain evidence="19">ATCC 35063 / DSM 1093 / JCM 13430 / OCM 146 / M1</strain>
    </source>
</reference>
<dbReference type="EMBL" id="CP001719">
    <property type="protein sequence ID" value="ADC47034.1"/>
    <property type="molecule type" value="Genomic_DNA"/>
</dbReference>
<dbReference type="Gene3D" id="1.10.486.10">
    <property type="entry name" value="PCRA, domain 4"/>
    <property type="match status" value="2"/>
</dbReference>
<evidence type="ECO:0000256" key="4">
    <source>
        <dbReference type="ARBA" id="ARBA00022801"/>
    </source>
</evidence>
<feature type="domain" description="UvrD-like helicase C-terminal" evidence="17">
    <location>
        <begin position="322"/>
        <end position="665"/>
    </location>
</feature>
<dbReference type="eggNOG" id="arCOG00798">
    <property type="taxonomic scope" value="Archaea"/>
</dbReference>
<dbReference type="Gene3D" id="3.40.50.300">
    <property type="entry name" value="P-loop containing nucleotide triphosphate hydrolases"/>
    <property type="match status" value="4"/>
</dbReference>
<dbReference type="Pfam" id="PF00580">
    <property type="entry name" value="UvrD-helicase"/>
    <property type="match status" value="1"/>
</dbReference>
<evidence type="ECO:0000256" key="3">
    <source>
        <dbReference type="ARBA" id="ARBA00022763"/>
    </source>
</evidence>
<dbReference type="InterPro" id="IPR027417">
    <property type="entry name" value="P-loop_NTPase"/>
</dbReference>
<feature type="region of interest" description="Disordered" evidence="15">
    <location>
        <begin position="1166"/>
        <end position="1220"/>
    </location>
</feature>
<dbReference type="InterPro" id="IPR011604">
    <property type="entry name" value="PDDEXK-like_dom_sf"/>
</dbReference>
<keyword evidence="19" id="KW-1185">Reference proteome</keyword>
<dbReference type="InterPro" id="IPR000212">
    <property type="entry name" value="DNA_helicase_UvrD/REP"/>
</dbReference>
<evidence type="ECO:0000256" key="13">
    <source>
        <dbReference type="ARBA" id="ARBA00048988"/>
    </source>
</evidence>
<accession>D3E3C3</accession>
<proteinExistence type="predicted"/>
<keyword evidence="6" id="KW-0269">Exonuclease</keyword>
<evidence type="ECO:0000256" key="1">
    <source>
        <dbReference type="ARBA" id="ARBA00022722"/>
    </source>
</evidence>
<dbReference type="GO" id="GO:0004527">
    <property type="term" value="F:exonuclease activity"/>
    <property type="evidence" value="ECO:0007669"/>
    <property type="project" value="UniProtKB-KW"/>
</dbReference>
<comment type="catalytic activity">
    <reaction evidence="11">
        <text>Couples ATP hydrolysis with the unwinding of duplex DNA by translocating in the 3'-5' direction.</text>
        <dbReference type="EC" id="5.6.2.4"/>
    </reaction>
</comment>
<dbReference type="STRING" id="634498.mru_1184"/>
<evidence type="ECO:0000256" key="2">
    <source>
        <dbReference type="ARBA" id="ARBA00022741"/>
    </source>
</evidence>
<dbReference type="RefSeq" id="WP_012955983.1">
    <property type="nucleotide sequence ID" value="NC_013790.1"/>
</dbReference>
<keyword evidence="3" id="KW-0227">DNA damage</keyword>
<dbReference type="eggNOG" id="arCOG00797">
    <property type="taxonomic scope" value="Archaea"/>
</dbReference>
<dbReference type="GO" id="GO:0003677">
    <property type="term" value="F:DNA binding"/>
    <property type="evidence" value="ECO:0007669"/>
    <property type="project" value="UniProtKB-KW"/>
</dbReference>
<dbReference type="GO" id="GO:0005524">
    <property type="term" value="F:ATP binding"/>
    <property type="evidence" value="ECO:0007669"/>
    <property type="project" value="UniProtKB-UniRule"/>
</dbReference>
<evidence type="ECO:0000256" key="7">
    <source>
        <dbReference type="ARBA" id="ARBA00022840"/>
    </source>
</evidence>
<dbReference type="CDD" id="cd17932">
    <property type="entry name" value="DEXQc_UvrD"/>
    <property type="match status" value="1"/>
</dbReference>
<dbReference type="Pfam" id="PF13361">
    <property type="entry name" value="UvrD_C"/>
    <property type="match status" value="1"/>
</dbReference>
<dbReference type="HOGENOM" id="CLU_003763_0_0_2"/>
<evidence type="ECO:0000256" key="6">
    <source>
        <dbReference type="ARBA" id="ARBA00022839"/>
    </source>
</evidence>
<feature type="domain" description="UvrD-like helicase ATP-binding" evidence="16">
    <location>
        <begin position="4"/>
        <end position="321"/>
    </location>
</feature>
<evidence type="ECO:0000313" key="19">
    <source>
        <dbReference type="Proteomes" id="UP000008680"/>
    </source>
</evidence>
<evidence type="ECO:0000256" key="5">
    <source>
        <dbReference type="ARBA" id="ARBA00022806"/>
    </source>
</evidence>
<dbReference type="PROSITE" id="PS51198">
    <property type="entry name" value="UVRD_HELICASE_ATP_BIND"/>
    <property type="match status" value="1"/>
</dbReference>
<dbReference type="GO" id="GO:0000725">
    <property type="term" value="P:recombinational repair"/>
    <property type="evidence" value="ECO:0007669"/>
    <property type="project" value="TreeGrafter"/>
</dbReference>
<keyword evidence="10" id="KW-0413">Isomerase</keyword>
<feature type="compositionally biased region" description="Basic and acidic residues" evidence="15">
    <location>
        <begin position="1211"/>
        <end position="1220"/>
    </location>
</feature>
<dbReference type="GeneID" id="8770835"/>
<dbReference type="InterPro" id="IPR011335">
    <property type="entry name" value="Restrct_endonuc-II-like"/>
</dbReference>
<dbReference type="PROSITE" id="PS51217">
    <property type="entry name" value="UVRD_HELICASE_CTER"/>
    <property type="match status" value="1"/>
</dbReference>
<evidence type="ECO:0000259" key="17">
    <source>
        <dbReference type="PROSITE" id="PS51217"/>
    </source>
</evidence>
<dbReference type="SUPFAM" id="SSF52540">
    <property type="entry name" value="P-loop containing nucleoside triphosphate hydrolases"/>
    <property type="match status" value="1"/>
</dbReference>
<dbReference type="Gene3D" id="3.90.320.10">
    <property type="match status" value="1"/>
</dbReference>
<dbReference type="InterPro" id="IPR038726">
    <property type="entry name" value="PDDEXK_AddAB-type"/>
</dbReference>
<keyword evidence="8" id="KW-0238">DNA-binding</keyword>
<dbReference type="GO" id="GO:0043138">
    <property type="term" value="F:3'-5' DNA helicase activity"/>
    <property type="evidence" value="ECO:0007669"/>
    <property type="project" value="UniProtKB-EC"/>
</dbReference>
<dbReference type="InterPro" id="IPR014017">
    <property type="entry name" value="DNA_helicase_UvrD-like_C"/>
</dbReference>
<dbReference type="PATRIC" id="fig|634498.28.peg.1185"/>
<dbReference type="InterPro" id="IPR014016">
    <property type="entry name" value="UvrD-like_ATP-bd"/>
</dbReference>
<feature type="compositionally biased region" description="Basic and acidic residues" evidence="15">
    <location>
        <begin position="1173"/>
        <end position="1204"/>
    </location>
</feature>
<organism evidence="18 19">
    <name type="scientific">Methanobrevibacter ruminantium (strain ATCC 35063 / DSM 1093 / JCM 13430 / OCM 146 / M1)</name>
    <name type="common">Methanobacterium ruminantium</name>
    <dbReference type="NCBI Taxonomy" id="634498"/>
    <lineage>
        <taxon>Archaea</taxon>
        <taxon>Methanobacteriati</taxon>
        <taxon>Methanobacteriota</taxon>
        <taxon>Methanomada group</taxon>
        <taxon>Methanobacteria</taxon>
        <taxon>Methanobacteriales</taxon>
        <taxon>Methanobacteriaceae</taxon>
        <taxon>Methanobrevibacter</taxon>
    </lineage>
</organism>
<evidence type="ECO:0000256" key="9">
    <source>
        <dbReference type="ARBA" id="ARBA00023204"/>
    </source>
</evidence>
<gene>
    <name evidence="18" type="ordered locus">mru_1184</name>
</gene>
<protein>
    <recommendedName>
        <fullName evidence="12">DNA 3'-5' helicase</fullName>
        <ecNumber evidence="12">5.6.2.4</ecNumber>
    </recommendedName>
</protein>
<evidence type="ECO:0000259" key="16">
    <source>
        <dbReference type="PROSITE" id="PS51198"/>
    </source>
</evidence>
<evidence type="ECO:0000313" key="18">
    <source>
        <dbReference type="EMBL" id="ADC47034.1"/>
    </source>
</evidence>
<evidence type="ECO:0000256" key="14">
    <source>
        <dbReference type="PROSITE-ProRule" id="PRU00560"/>
    </source>
</evidence>
<comment type="catalytic activity">
    <reaction evidence="13">
        <text>ATP + H2O = ADP + phosphate + H(+)</text>
        <dbReference type="Rhea" id="RHEA:13065"/>
        <dbReference type="ChEBI" id="CHEBI:15377"/>
        <dbReference type="ChEBI" id="CHEBI:15378"/>
        <dbReference type="ChEBI" id="CHEBI:30616"/>
        <dbReference type="ChEBI" id="CHEBI:43474"/>
        <dbReference type="ChEBI" id="CHEBI:456216"/>
        <dbReference type="EC" id="5.6.2.4"/>
    </reaction>
</comment>
<evidence type="ECO:0000256" key="8">
    <source>
        <dbReference type="ARBA" id="ARBA00023125"/>
    </source>
</evidence>
<evidence type="ECO:0000256" key="15">
    <source>
        <dbReference type="SAM" id="MobiDB-lite"/>
    </source>
</evidence>
<keyword evidence="7 14" id="KW-0067">ATP-binding</keyword>
<dbReference type="SUPFAM" id="SSF52980">
    <property type="entry name" value="Restriction endonuclease-like"/>
    <property type="match status" value="1"/>
</dbReference>
<feature type="binding site" evidence="14">
    <location>
        <begin position="25"/>
        <end position="32"/>
    </location>
    <ligand>
        <name>ATP</name>
        <dbReference type="ChEBI" id="CHEBI:30616"/>
    </ligand>
</feature>
<keyword evidence="2 14" id="KW-0547">Nucleotide-binding</keyword>
<dbReference type="EC" id="5.6.2.4" evidence="12"/>
<keyword evidence="4 14" id="KW-0378">Hydrolase</keyword>
<keyword evidence="9" id="KW-0234">DNA repair</keyword>
<dbReference type="GO" id="GO:0016887">
    <property type="term" value="F:ATP hydrolysis activity"/>
    <property type="evidence" value="ECO:0007669"/>
    <property type="project" value="RHEA"/>
</dbReference>
<dbReference type="PANTHER" id="PTHR11070:SF2">
    <property type="entry name" value="ATP-DEPENDENT DNA HELICASE SRS2"/>
    <property type="match status" value="1"/>
</dbReference>
<keyword evidence="5 14" id="KW-0347">Helicase</keyword>
<dbReference type="Proteomes" id="UP000008680">
    <property type="component" value="Chromosome"/>
</dbReference>
<sequence>MSIDLNKNQKRAAYYNGDKYLVIEAGPGAGKTRVLIERIKFLINEEKVEPSSLLVITFTRKAAEELKERLYKDIDESVVSMMQISTIHAFCRVILSEIGEYNTRVLGDSVNEKQKMFLNKYKKDLGFVNECHIRQNEIFNLIDKYGEYATFKVDSKKLVDYIERNTKIDPEYIDFVNEYMKENDGRYPFDEVMANDAYKKSRTNALYLQIAKSYPKYLELLDEKGFSDFDQMQIKTLNYLKTNPNTIYKNVLVDEFQDTDPVQMKIFEILMKNADSFTVVGDIDQSIYGFRGANKNYFEYLYNNYDDRVYKVNLNVNYRSANQIIDISEDFIKSQRAEGAKQDKALGARDLDRNTYFLVNENSESEAKAIFEMIRYLHDSGKIENYNEIAILSRSIRFSNTAQDLIQLFIDNNIPYHVRGVPDLFDRPEIRSVITLIHHLIEDTNPHNHKFDLWELEWLNLKAYTGESFNQVLFNLSDETKNILNSIQEEFEENVLKEEKRAYLKVTGKKSHKYVFKRVFERDEKVLIELFKNIERPILSNENLIRYGVKNKQDLEFFRRLNDLKAYFNSEEYMDSEDTILDIYMKLLTDVCNYLTEDFINDPINRDELKNLAILSNTFHNYELIVDNKNLKGAYYFLRYNIAGYSTDNDESEGVQLMTVHKSKGLEFPVVILLSLNHKKFPSQYKDEYDRFYTPNSCLEYKNYDSKEEEIQDYLEEEDRIVYVAMTRAQDILVLSNLIKETPELEGLKAELNDNLSQIEKIEIIKDIPKGHIKIHDLINRNLSSCKFLEDDFSQLPKTVCEKPQVKKEDFLNLSFYSLENYVACPFKYKLMHDINFSESTMEFNKLRGLFVHNLLETINNRIRSNGNRYIGDDEVLAIFERFQDSFRFENLRLSKKEYDIIKNDVLYYYNTFGKDFNILNTELSFSIKKEYYGLSGIIDLIYKTKDGKMGILDYKNTERISRHYVQNYIKQVYTYMIALKDSFEIDELRIYAIKARKMISVDINQKSLDILLEELDNVSLNIKKEVFECNFGEGCLKCSFSKICVKANNDDVSVFDFNNEDTLSFRNKFYQNLPDYEIIDLKDRYWKDIDFDSDDETKFDVDISADDLASISAKEGVSVSANEGIPISAREGVSVSANEGIPISAKEGVSVSDKDNDLSVSANQIKNLNNSSDDKHLGADFKSKKDSFKSEMKSPSSKKDSSKSKKKSYKSKESSKSSKEPFISSYSKYLDLKSIPKKYKNFLKNDYSKDIDLFEYDDDLSLEENILRKYILKKKGLKLLKKELYDESEDYYKKLIHNSYFKEDYYPYKQLMKVYHKTKKYDKEADIIRDFFKSSVYANKYQFLYFKYKNRKLPKRARIKHNELKDLIKNYVNLLKDSDLSNNSIPNADRLKKDKNRLKILSDEEEFYNHKRSYYTNIADGLYEEKLNQEAFDLYAMAIYKYKEKSFRYYQRLASIYRRTNNYKHELLVIMEYFNKSNKIHRTKSSDKWFKQRLYSTKQLIGDENAIRQIENIVCKKGYNLKADYALNYLNHDLDEYYCLKNLDKELNYIISSNEDIFTLHKKK</sequence>
<evidence type="ECO:0000256" key="12">
    <source>
        <dbReference type="ARBA" id="ARBA00034808"/>
    </source>
</evidence>
<dbReference type="OrthoDB" id="203178at2157"/>
<keyword evidence="1" id="KW-0540">Nuclease</keyword>
<dbReference type="eggNOG" id="arCOG00801">
    <property type="taxonomic scope" value="Archaea"/>
</dbReference>
<evidence type="ECO:0000256" key="11">
    <source>
        <dbReference type="ARBA" id="ARBA00034617"/>
    </source>
</evidence>
<evidence type="ECO:0000256" key="10">
    <source>
        <dbReference type="ARBA" id="ARBA00023235"/>
    </source>
</evidence>
<name>D3E3C3_METRM</name>
<dbReference type="Pfam" id="PF12705">
    <property type="entry name" value="PDDEXK_1"/>
    <property type="match status" value="1"/>
</dbReference>
<dbReference type="KEGG" id="mru:mru_1184"/>
<dbReference type="PANTHER" id="PTHR11070">
    <property type="entry name" value="UVRD / RECB / PCRA DNA HELICASE FAMILY MEMBER"/>
    <property type="match status" value="1"/>
</dbReference>